<reference evidence="3" key="2">
    <citation type="submission" date="2020-09" db="EMBL/GenBank/DDBJ databases">
        <authorList>
            <person name="Sun Q."/>
            <person name="Zhou Y."/>
        </authorList>
    </citation>
    <scope>NUCLEOTIDE SEQUENCE</scope>
    <source>
        <strain evidence="3">CGMCC 1.12987</strain>
    </source>
</reference>
<evidence type="ECO:0008006" key="5">
    <source>
        <dbReference type="Google" id="ProtNLM"/>
    </source>
</evidence>
<accession>A0A917G5L3</accession>
<keyword evidence="1" id="KW-0472">Membrane</keyword>
<dbReference type="RefSeq" id="WP_188533402.1">
    <property type="nucleotide sequence ID" value="NZ_BMGR01000020.1"/>
</dbReference>
<dbReference type="AlphaFoldDB" id="A0A917G5L3"/>
<sequence>MKKMRMLSLSFVVLFAMVISPIVAAADVKKAISLEESPFVMEFMGKSYDSAADESTWSYRISVKDDRRGDTQVLNYTMMNVCYDLALVEASESNVILGAPDKVFGYKVLKFTEPMKNNESLIHSFTIKGNPEPQVISATLKSDSDVLVTDIVGPAACEPQVDTEVTVDDVVTIDVDVARVILLEEILKNQSKILVDSSTFQLIELNDGSWAIHLIVEDLKETEGTWSLIIDGKKKTIDGKGSLYYVIGKAPKDKIKLKGHFEADKDGQKVRLLPIDLEAGMTSQVKFEIENAAWDGKDKGKDKDKVIEKVIDKKGWNDKDKEATGDQKVIVANGFKMTSDMKTLVEDADVKVLFSGDGKLVIVTMLPEDMQQQGTWRFDIGGQVYEVEGEGNMVYTIDRAPAGTYAIAGEFMTADQESYVLGDQVVNVPTMTGGVLPDTATPWYNLLLIGMLLVLAGAAGRYIMVKRLEAGN</sequence>
<feature type="transmembrane region" description="Helical" evidence="1">
    <location>
        <begin position="443"/>
        <end position="464"/>
    </location>
</feature>
<keyword evidence="4" id="KW-1185">Reference proteome</keyword>
<gene>
    <name evidence="3" type="ORF">GCM10010916_45720</name>
</gene>
<reference evidence="3" key="1">
    <citation type="journal article" date="2014" name="Int. J. Syst. Evol. Microbiol.">
        <title>Complete genome sequence of Corynebacterium casei LMG S-19264T (=DSM 44701T), isolated from a smear-ripened cheese.</title>
        <authorList>
            <consortium name="US DOE Joint Genome Institute (JGI-PGF)"/>
            <person name="Walter F."/>
            <person name="Albersmeier A."/>
            <person name="Kalinowski J."/>
            <person name="Ruckert C."/>
        </authorList>
    </citation>
    <scope>NUCLEOTIDE SEQUENCE</scope>
    <source>
        <strain evidence="3">CGMCC 1.12987</strain>
    </source>
</reference>
<dbReference type="EMBL" id="BMGR01000020">
    <property type="protein sequence ID" value="GGG24023.1"/>
    <property type="molecule type" value="Genomic_DNA"/>
</dbReference>
<evidence type="ECO:0000256" key="2">
    <source>
        <dbReference type="SAM" id="SignalP"/>
    </source>
</evidence>
<feature type="signal peptide" evidence="2">
    <location>
        <begin position="1"/>
        <end position="25"/>
    </location>
</feature>
<dbReference type="Proteomes" id="UP000644756">
    <property type="component" value="Unassembled WGS sequence"/>
</dbReference>
<keyword evidence="1" id="KW-1133">Transmembrane helix</keyword>
<evidence type="ECO:0000313" key="4">
    <source>
        <dbReference type="Proteomes" id="UP000644756"/>
    </source>
</evidence>
<feature type="chain" id="PRO_5039672946" description="Gram-positive cocci surface proteins LPxTG domain-containing protein" evidence="2">
    <location>
        <begin position="26"/>
        <end position="472"/>
    </location>
</feature>
<organism evidence="3 4">
    <name type="scientific">Paenibacillus abyssi</name>
    <dbReference type="NCBI Taxonomy" id="1340531"/>
    <lineage>
        <taxon>Bacteria</taxon>
        <taxon>Bacillati</taxon>
        <taxon>Bacillota</taxon>
        <taxon>Bacilli</taxon>
        <taxon>Bacillales</taxon>
        <taxon>Paenibacillaceae</taxon>
        <taxon>Paenibacillus</taxon>
    </lineage>
</organism>
<evidence type="ECO:0000256" key="1">
    <source>
        <dbReference type="SAM" id="Phobius"/>
    </source>
</evidence>
<name>A0A917G5L3_9BACL</name>
<evidence type="ECO:0000313" key="3">
    <source>
        <dbReference type="EMBL" id="GGG24023.1"/>
    </source>
</evidence>
<protein>
    <recommendedName>
        <fullName evidence="5">Gram-positive cocci surface proteins LPxTG domain-containing protein</fullName>
    </recommendedName>
</protein>
<proteinExistence type="predicted"/>
<comment type="caution">
    <text evidence="3">The sequence shown here is derived from an EMBL/GenBank/DDBJ whole genome shotgun (WGS) entry which is preliminary data.</text>
</comment>
<keyword evidence="2" id="KW-0732">Signal</keyword>
<keyword evidence="1" id="KW-0812">Transmembrane</keyword>